<gene>
    <name evidence="1" type="ORF">L0U88_10720</name>
</gene>
<sequence>MNIAGKWSGTFTYGDGYTPEMHGKTVQFELILKMNGIEITGTITDEETKHLFRSAGNIFGFIENKHIFFTKQYPNLCLRNSLSGEMEVFDDEPAYDINYSGQYQSEGFFAGEWEIPPFTLYFVTENLEISGSGT</sequence>
<dbReference type="Proteomes" id="UP001200145">
    <property type="component" value="Unassembled WGS sequence"/>
</dbReference>
<reference evidence="1 2" key="1">
    <citation type="submission" date="2022-01" db="EMBL/GenBank/DDBJ databases">
        <title>Flavihumibacter sp. nov., isolated from sediment of a river.</title>
        <authorList>
            <person name="Liu H."/>
        </authorList>
    </citation>
    <scope>NUCLEOTIDE SEQUENCE [LARGE SCALE GENOMIC DNA]</scope>
    <source>
        <strain evidence="1 2">RY-1</strain>
    </source>
</reference>
<organism evidence="1 2">
    <name type="scientific">Flavihumibacter fluminis</name>
    <dbReference type="NCBI Taxonomy" id="2909236"/>
    <lineage>
        <taxon>Bacteria</taxon>
        <taxon>Pseudomonadati</taxon>
        <taxon>Bacteroidota</taxon>
        <taxon>Chitinophagia</taxon>
        <taxon>Chitinophagales</taxon>
        <taxon>Chitinophagaceae</taxon>
        <taxon>Flavihumibacter</taxon>
    </lineage>
</organism>
<keyword evidence="2" id="KW-1185">Reference proteome</keyword>
<protein>
    <submittedName>
        <fullName evidence="1">Uncharacterized protein</fullName>
    </submittedName>
</protein>
<dbReference type="RefSeq" id="WP_234866048.1">
    <property type="nucleotide sequence ID" value="NZ_JAKEVY010000002.1"/>
</dbReference>
<dbReference type="EMBL" id="JAKEVY010000002">
    <property type="protein sequence ID" value="MCF1715098.1"/>
    <property type="molecule type" value="Genomic_DNA"/>
</dbReference>
<comment type="caution">
    <text evidence="1">The sequence shown here is derived from an EMBL/GenBank/DDBJ whole genome shotgun (WGS) entry which is preliminary data.</text>
</comment>
<evidence type="ECO:0000313" key="1">
    <source>
        <dbReference type="EMBL" id="MCF1715098.1"/>
    </source>
</evidence>
<name>A0ABS9BJ02_9BACT</name>
<accession>A0ABS9BJ02</accession>
<proteinExistence type="predicted"/>
<evidence type="ECO:0000313" key="2">
    <source>
        <dbReference type="Proteomes" id="UP001200145"/>
    </source>
</evidence>